<dbReference type="Pfam" id="PF13181">
    <property type="entry name" value="TPR_8"/>
    <property type="match status" value="4"/>
</dbReference>
<accession>A0A067RE41</accession>
<dbReference type="OMA" id="YCEVAWH"/>
<proteinExistence type="inferred from homology"/>
<dbReference type="GO" id="GO:0061512">
    <property type="term" value="P:protein localization to cilium"/>
    <property type="evidence" value="ECO:0007669"/>
    <property type="project" value="TreeGrafter"/>
</dbReference>
<gene>
    <name evidence="6" type="ORF">L798_03056</name>
</gene>
<dbReference type="SUPFAM" id="SSF48452">
    <property type="entry name" value="TPR-like"/>
    <property type="match status" value="2"/>
</dbReference>
<dbReference type="Pfam" id="PF07719">
    <property type="entry name" value="TPR_2"/>
    <property type="match status" value="1"/>
</dbReference>
<dbReference type="GO" id="GO:0060271">
    <property type="term" value="P:cilium assembly"/>
    <property type="evidence" value="ECO:0007669"/>
    <property type="project" value="TreeGrafter"/>
</dbReference>
<name>A0A067RE41_ZOONE</name>
<dbReference type="GO" id="GO:0036064">
    <property type="term" value="C:ciliary basal body"/>
    <property type="evidence" value="ECO:0007669"/>
    <property type="project" value="TreeGrafter"/>
</dbReference>
<evidence type="ECO:0000256" key="1">
    <source>
        <dbReference type="ARBA" id="ARBA00022737"/>
    </source>
</evidence>
<evidence type="ECO:0000256" key="4">
    <source>
        <dbReference type="PROSITE-ProRule" id="PRU00339"/>
    </source>
</evidence>
<evidence type="ECO:0000256" key="5">
    <source>
        <dbReference type="SAM" id="MobiDB-lite"/>
    </source>
</evidence>
<dbReference type="PROSITE" id="PS50005">
    <property type="entry name" value="TPR"/>
    <property type="match status" value="6"/>
</dbReference>
<dbReference type="Gene3D" id="1.25.40.10">
    <property type="entry name" value="Tetratricopeptide repeat domain"/>
    <property type="match status" value="3"/>
</dbReference>
<protein>
    <submittedName>
        <fullName evidence="6">Bardet-Biedl syndrome 4 protein</fullName>
    </submittedName>
</protein>
<dbReference type="OrthoDB" id="309339at2759"/>
<dbReference type="eggNOG" id="KOG1124">
    <property type="taxonomic scope" value="Eukaryota"/>
</dbReference>
<dbReference type="PANTHER" id="PTHR44186:SF1">
    <property type="entry name" value="BARDET-BIEDL SYNDROME 4 PROTEIN"/>
    <property type="match status" value="1"/>
</dbReference>
<keyword evidence="2 4" id="KW-0802">TPR repeat</keyword>
<keyword evidence="7" id="KW-1185">Reference proteome</keyword>
<feature type="repeat" description="TPR" evidence="4">
    <location>
        <begin position="207"/>
        <end position="240"/>
    </location>
</feature>
<feature type="repeat" description="TPR" evidence="4">
    <location>
        <begin position="71"/>
        <end position="104"/>
    </location>
</feature>
<feature type="compositionally biased region" description="Basic and acidic residues" evidence="5">
    <location>
        <begin position="440"/>
        <end position="473"/>
    </location>
</feature>
<dbReference type="FunCoup" id="A0A067RE41">
    <property type="interactions" value="160"/>
</dbReference>
<evidence type="ECO:0000256" key="2">
    <source>
        <dbReference type="ARBA" id="ARBA00022803"/>
    </source>
</evidence>
<dbReference type="InterPro" id="IPR013105">
    <property type="entry name" value="TPR_2"/>
</dbReference>
<keyword evidence="1" id="KW-0677">Repeat</keyword>
<reference evidence="6 7" key="1">
    <citation type="journal article" date="2014" name="Nat. Commun.">
        <title>Molecular traces of alternative social organization in a termite genome.</title>
        <authorList>
            <person name="Terrapon N."/>
            <person name="Li C."/>
            <person name="Robertson H.M."/>
            <person name="Ji L."/>
            <person name="Meng X."/>
            <person name="Booth W."/>
            <person name="Chen Z."/>
            <person name="Childers C.P."/>
            <person name="Glastad K.M."/>
            <person name="Gokhale K."/>
            <person name="Gowin J."/>
            <person name="Gronenberg W."/>
            <person name="Hermansen R.A."/>
            <person name="Hu H."/>
            <person name="Hunt B.G."/>
            <person name="Huylmans A.K."/>
            <person name="Khalil S.M."/>
            <person name="Mitchell R.D."/>
            <person name="Munoz-Torres M.C."/>
            <person name="Mustard J.A."/>
            <person name="Pan H."/>
            <person name="Reese J.T."/>
            <person name="Scharf M.E."/>
            <person name="Sun F."/>
            <person name="Vogel H."/>
            <person name="Xiao J."/>
            <person name="Yang W."/>
            <person name="Yang Z."/>
            <person name="Yang Z."/>
            <person name="Zhou J."/>
            <person name="Zhu J."/>
            <person name="Brent C.S."/>
            <person name="Elsik C.G."/>
            <person name="Goodisman M.A."/>
            <person name="Liberles D.A."/>
            <person name="Roe R.M."/>
            <person name="Vargo E.L."/>
            <person name="Vilcinskas A."/>
            <person name="Wang J."/>
            <person name="Bornberg-Bauer E."/>
            <person name="Korb J."/>
            <person name="Zhang G."/>
            <person name="Liebig J."/>
        </authorList>
    </citation>
    <scope>NUCLEOTIDE SEQUENCE [LARGE SCALE GENOMIC DNA]</scope>
    <source>
        <tissue evidence="6">Whole organism</tissue>
    </source>
</reference>
<dbReference type="SMART" id="SM00028">
    <property type="entry name" value="TPR"/>
    <property type="match status" value="8"/>
</dbReference>
<feature type="repeat" description="TPR" evidence="4">
    <location>
        <begin position="309"/>
        <end position="342"/>
    </location>
</feature>
<feature type="region of interest" description="Disordered" evidence="5">
    <location>
        <begin position="437"/>
        <end position="473"/>
    </location>
</feature>
<feature type="repeat" description="TPR" evidence="4">
    <location>
        <begin position="275"/>
        <end position="308"/>
    </location>
</feature>
<dbReference type="InterPro" id="IPR019734">
    <property type="entry name" value="TPR_rpt"/>
</dbReference>
<feature type="repeat" description="TPR" evidence="4">
    <location>
        <begin position="173"/>
        <end position="206"/>
    </location>
</feature>
<dbReference type="STRING" id="136037.A0A067RE41"/>
<dbReference type="EMBL" id="KK852527">
    <property type="protein sequence ID" value="KDR22032.1"/>
    <property type="molecule type" value="Genomic_DNA"/>
</dbReference>
<dbReference type="Proteomes" id="UP000027135">
    <property type="component" value="Unassembled WGS sequence"/>
</dbReference>
<dbReference type="AlphaFoldDB" id="A0A067RE41"/>
<dbReference type="InterPro" id="IPR011990">
    <property type="entry name" value="TPR-like_helical_dom_sf"/>
</dbReference>
<comment type="similarity">
    <text evidence="3">Belongs to the BBS4 family.</text>
</comment>
<dbReference type="PANTHER" id="PTHR44186">
    <property type="match status" value="1"/>
</dbReference>
<evidence type="ECO:0000313" key="6">
    <source>
        <dbReference type="EMBL" id="KDR22032.1"/>
    </source>
</evidence>
<dbReference type="InParanoid" id="A0A067RE41"/>
<evidence type="ECO:0000256" key="3">
    <source>
        <dbReference type="ARBA" id="ARBA00023778"/>
    </source>
</evidence>
<organism evidence="6 7">
    <name type="scientific">Zootermopsis nevadensis</name>
    <name type="common">Dampwood termite</name>
    <dbReference type="NCBI Taxonomy" id="136037"/>
    <lineage>
        <taxon>Eukaryota</taxon>
        <taxon>Metazoa</taxon>
        <taxon>Ecdysozoa</taxon>
        <taxon>Arthropoda</taxon>
        <taxon>Hexapoda</taxon>
        <taxon>Insecta</taxon>
        <taxon>Pterygota</taxon>
        <taxon>Neoptera</taxon>
        <taxon>Polyneoptera</taxon>
        <taxon>Dictyoptera</taxon>
        <taxon>Blattodea</taxon>
        <taxon>Blattoidea</taxon>
        <taxon>Termitoidae</taxon>
        <taxon>Termopsidae</taxon>
        <taxon>Zootermopsis</taxon>
    </lineage>
</organism>
<sequence>MNSIEVHAPIANGVPQSAHLSRTVTRTKKVPELPLLENRNWLIHLHYSRKEFVICKILLQEELEKSNGMCEYANYVQGLILRHEGKIQESLEYFQTCHTLNPRNVNNIKEVARSLYLLGRHGLAIEAYLEAENVSNKPDWDIYHNLGTCLVHVNEHRKAKEYLLTAIQLSHQEASYVELAKIHLLENDIEGAIGIYNAALEWYPDSSKLATSLGLLYMTTGHHQRAFEKLGSALAHDPMCTKALLAAGFVMQNYQDFDIALSKYKIAAQFLPESISLWNNIGMCFFEKKKYVAAISCLKRANYLSPLDWKTLYNLGLVHLTTKQYASAFHYLSAAINLQPTSAKTYMLLALALKNLDDPDNAHHAFEQAAKLDPNDAAVALNYGVLLNSVGEREKASAQLRQFQELAERGSGLDQELLEAAQNLSLSLTKVNKNYLETDANEKCKEDETNDADKVKNDGEGSVDTHEMDPDEV</sequence>
<feature type="repeat" description="TPR" evidence="4">
    <location>
        <begin position="343"/>
        <end position="376"/>
    </location>
</feature>
<evidence type="ECO:0000313" key="7">
    <source>
        <dbReference type="Proteomes" id="UP000027135"/>
    </source>
</evidence>